<reference evidence="3 4" key="1">
    <citation type="journal article" date="2020" name="Nature">
        <title>Bacterial chemolithoautotrophy via manganese oxidation.</title>
        <authorList>
            <person name="Yu H."/>
            <person name="Leadbetter J.R."/>
        </authorList>
    </citation>
    <scope>NUCLEOTIDE SEQUENCE [LARGE SCALE GENOMIC DNA]</scope>
    <source>
        <strain evidence="3 4">Mn-1</strain>
    </source>
</reference>
<dbReference type="SUPFAM" id="SSF49478">
    <property type="entry name" value="Cna protein B-type domain"/>
    <property type="match status" value="1"/>
</dbReference>
<dbReference type="Proteomes" id="UP000534783">
    <property type="component" value="Unassembled WGS sequence"/>
</dbReference>
<dbReference type="InterPro" id="IPR013783">
    <property type="entry name" value="Ig-like_fold"/>
</dbReference>
<organism evidence="3 4">
    <name type="scientific">Candidatus Manganitrophus noduliformans</name>
    <dbReference type="NCBI Taxonomy" id="2606439"/>
    <lineage>
        <taxon>Bacteria</taxon>
        <taxon>Pseudomonadati</taxon>
        <taxon>Nitrospirota</taxon>
        <taxon>Nitrospiria</taxon>
        <taxon>Candidatus Troglogloeales</taxon>
        <taxon>Candidatus Manganitrophaceae</taxon>
        <taxon>Candidatus Manganitrophus</taxon>
    </lineage>
</organism>
<accession>A0A7X6DL19</accession>
<dbReference type="SUPFAM" id="SSF50242">
    <property type="entry name" value="TIMP-like"/>
    <property type="match status" value="1"/>
</dbReference>
<name>A0A7X6DL19_9BACT</name>
<keyword evidence="4" id="KW-1185">Reference proteome</keyword>
<evidence type="ECO:0000256" key="2">
    <source>
        <dbReference type="SAM" id="SignalP"/>
    </source>
</evidence>
<sequence>MKITQFIFSTAAVLLLLSAKVNACSCAFDSPCQVFSGASAIFIGEMVGGTEKVDMGRETGSTSYEAGEVRFIVEETFKGNPGTEVTISVKSHKNSSCGPYGLIKGQRYIVYAYGESGHLSTGVCTLTRPLSMFSEKDDDFQFLKNLPKAGSGGRLTVSVSADRGMIYKPFRDVAVILKNGEKQSIRGITNAEGIFEISNLRAGKYEVEALWPKSYSSTNSKAEVDVHDRGCATINFVARPDTILTGRVFDSRFRPASVMLNLDPIDLQSDGKPMFIYGRSDDDGNFQIKGIPPGKYLLYFDLHTDDFRKNMKYFYPGTPKSEEATVIEIGSAPKLENYDFQIPKEFNSQIVEGQVLWPDGKPAAGVEVMLLCPRSTQAEGYILNFGSVTTETDEEGFFTLNAYTATIYNLEARSSKIPPSEKDPPAYHSPAHPLIVDEDLKGMKVVLSEAGLTGNGCSRRGVK</sequence>
<dbReference type="AlphaFoldDB" id="A0A7X6DL19"/>
<dbReference type="RefSeq" id="WP_168057430.1">
    <property type="nucleotide sequence ID" value="NZ_VTOW01000001.1"/>
</dbReference>
<comment type="caution">
    <text evidence="3">The sequence shown here is derived from an EMBL/GenBank/DDBJ whole genome shotgun (WGS) entry which is preliminary data.</text>
</comment>
<feature type="signal peptide" evidence="2">
    <location>
        <begin position="1"/>
        <end position="23"/>
    </location>
</feature>
<evidence type="ECO:0000313" key="3">
    <source>
        <dbReference type="EMBL" id="NKE69137.1"/>
    </source>
</evidence>
<keyword evidence="1 2" id="KW-0732">Signal</keyword>
<dbReference type="PANTHER" id="PTHR23303:SF14">
    <property type="entry name" value="BOS COMPLEX SUBUNIT NOMO1-RELATED"/>
    <property type="match status" value="1"/>
</dbReference>
<evidence type="ECO:0000313" key="4">
    <source>
        <dbReference type="Proteomes" id="UP000534783"/>
    </source>
</evidence>
<evidence type="ECO:0008006" key="5">
    <source>
        <dbReference type="Google" id="ProtNLM"/>
    </source>
</evidence>
<gene>
    <name evidence="3" type="ORF">MNODULE_00010</name>
</gene>
<feature type="chain" id="PRO_5030778361" description="Carboxypeptidase regulatory-like domain-containing protein" evidence="2">
    <location>
        <begin position="24"/>
        <end position="463"/>
    </location>
</feature>
<dbReference type="PANTHER" id="PTHR23303">
    <property type="entry name" value="CARBOXYPEPTIDASE REGULATORY REGION-CONTAINING"/>
    <property type="match status" value="1"/>
</dbReference>
<dbReference type="InterPro" id="IPR051417">
    <property type="entry name" value="SDr/BOS_complex"/>
</dbReference>
<dbReference type="Gene3D" id="2.60.40.10">
    <property type="entry name" value="Immunoglobulins"/>
    <property type="match status" value="1"/>
</dbReference>
<dbReference type="InterPro" id="IPR008993">
    <property type="entry name" value="TIMP-like_OB-fold"/>
</dbReference>
<dbReference type="Gene3D" id="2.40.50.120">
    <property type="match status" value="1"/>
</dbReference>
<proteinExistence type="predicted"/>
<evidence type="ECO:0000256" key="1">
    <source>
        <dbReference type="ARBA" id="ARBA00022729"/>
    </source>
</evidence>
<protein>
    <recommendedName>
        <fullName evidence="5">Carboxypeptidase regulatory-like domain-containing protein</fullName>
    </recommendedName>
</protein>
<dbReference type="EMBL" id="VTOW01000001">
    <property type="protein sequence ID" value="NKE69137.1"/>
    <property type="molecule type" value="Genomic_DNA"/>
</dbReference>